<dbReference type="EC" id="2.8.1.-" evidence="3"/>
<dbReference type="CDD" id="cd01449">
    <property type="entry name" value="TST_Repeat_2"/>
    <property type="match status" value="1"/>
</dbReference>
<proteinExistence type="predicted"/>
<feature type="domain" description="Rhodanese" evidence="2">
    <location>
        <begin position="15"/>
        <end position="122"/>
    </location>
</feature>
<keyword evidence="3" id="KW-0808">Transferase</keyword>
<dbReference type="PROSITE" id="PS50206">
    <property type="entry name" value="RHODANESE_3"/>
    <property type="match status" value="2"/>
</dbReference>
<evidence type="ECO:0000256" key="1">
    <source>
        <dbReference type="ARBA" id="ARBA00022737"/>
    </source>
</evidence>
<dbReference type="Pfam" id="PF00581">
    <property type="entry name" value="Rhodanese"/>
    <property type="match status" value="2"/>
</dbReference>
<evidence type="ECO:0000313" key="3">
    <source>
        <dbReference type="EMBL" id="MFC6837046.1"/>
    </source>
</evidence>
<dbReference type="Proteomes" id="UP001596406">
    <property type="component" value="Unassembled WGS sequence"/>
</dbReference>
<keyword evidence="1" id="KW-0677">Repeat</keyword>
<organism evidence="3 4">
    <name type="scientific">Halomarina ordinaria</name>
    <dbReference type="NCBI Taxonomy" id="3033939"/>
    <lineage>
        <taxon>Archaea</taxon>
        <taxon>Methanobacteriati</taxon>
        <taxon>Methanobacteriota</taxon>
        <taxon>Stenosarchaea group</taxon>
        <taxon>Halobacteria</taxon>
        <taxon>Halobacteriales</taxon>
        <taxon>Natronomonadaceae</taxon>
        <taxon>Halomarina</taxon>
    </lineage>
</organism>
<dbReference type="AlphaFoldDB" id="A0ABD5UFY1"/>
<comment type="caution">
    <text evidence="3">The sequence shown here is derived from an EMBL/GenBank/DDBJ whole genome shotgun (WGS) entry which is preliminary data.</text>
</comment>
<dbReference type="EMBL" id="JBHSXM010000001">
    <property type="protein sequence ID" value="MFC6837046.1"/>
    <property type="molecule type" value="Genomic_DNA"/>
</dbReference>
<name>A0ABD5UFY1_9EURY</name>
<protein>
    <submittedName>
        <fullName evidence="3">Sulfurtransferase</fullName>
        <ecNumber evidence="3">2.8.1.-</ecNumber>
    </submittedName>
</protein>
<evidence type="ECO:0000259" key="2">
    <source>
        <dbReference type="PROSITE" id="PS50206"/>
    </source>
</evidence>
<dbReference type="RefSeq" id="WP_304448718.1">
    <property type="nucleotide sequence ID" value="NZ_JARRAH010000001.1"/>
</dbReference>
<dbReference type="GO" id="GO:0016740">
    <property type="term" value="F:transferase activity"/>
    <property type="evidence" value="ECO:0007669"/>
    <property type="project" value="UniProtKB-KW"/>
</dbReference>
<dbReference type="SUPFAM" id="SSF52821">
    <property type="entry name" value="Rhodanese/Cell cycle control phosphatase"/>
    <property type="match status" value="2"/>
</dbReference>
<dbReference type="CDD" id="cd01448">
    <property type="entry name" value="TST_Repeat_1"/>
    <property type="match status" value="1"/>
</dbReference>
<dbReference type="InterPro" id="IPR051126">
    <property type="entry name" value="Thiosulfate_sulfurtransferase"/>
</dbReference>
<gene>
    <name evidence="3" type="ORF">ACFQHK_11075</name>
</gene>
<dbReference type="SMART" id="SM00450">
    <property type="entry name" value="RHOD"/>
    <property type="match status" value="2"/>
</dbReference>
<feature type="domain" description="Rhodanese" evidence="2">
    <location>
        <begin position="156"/>
        <end position="260"/>
    </location>
</feature>
<dbReference type="InterPro" id="IPR001763">
    <property type="entry name" value="Rhodanese-like_dom"/>
</dbReference>
<dbReference type="InterPro" id="IPR036873">
    <property type="entry name" value="Rhodanese-like_dom_sf"/>
</dbReference>
<reference evidence="3 4" key="1">
    <citation type="journal article" date="2019" name="Int. J. Syst. Evol. Microbiol.">
        <title>The Global Catalogue of Microorganisms (GCM) 10K type strain sequencing project: providing services to taxonomists for standard genome sequencing and annotation.</title>
        <authorList>
            <consortium name="The Broad Institute Genomics Platform"/>
            <consortium name="The Broad Institute Genome Sequencing Center for Infectious Disease"/>
            <person name="Wu L."/>
            <person name="Ma J."/>
        </authorList>
    </citation>
    <scope>NUCLEOTIDE SEQUENCE [LARGE SCALE GENOMIC DNA]</scope>
    <source>
        <strain evidence="3 4">PSRA2</strain>
    </source>
</reference>
<dbReference type="PANTHER" id="PTHR43855:SF1">
    <property type="entry name" value="THIOSULFATE SULFURTRANSFERASE"/>
    <property type="match status" value="1"/>
</dbReference>
<dbReference type="PANTHER" id="PTHR43855">
    <property type="entry name" value="THIOSULFATE SULFURTRANSFERASE"/>
    <property type="match status" value="1"/>
</dbReference>
<keyword evidence="4" id="KW-1185">Reference proteome</keyword>
<accession>A0ABD5UFY1</accession>
<dbReference type="Gene3D" id="3.40.250.10">
    <property type="entry name" value="Rhodanese-like domain"/>
    <property type="match status" value="2"/>
</dbReference>
<sequence length="261" mass="28998">MDMLVDPEWVAERLDEEGVRVVDVREAWEYDGIGHLPGAVSVPFDAFRSADEGEAGMLPGAAAFADLMGEAGVRREDHVVAYDDTHGVFAARLLVTCELYGHPREKLHLLNGDYSAWSREQEVSREAPEVAEANYDAAFVEDGPLVGIDVVAAAIDDPDAVIVDTREEGEFDAGHIPSAVRLDWLELVDEASRGLKSDDELRALLEERGVVPEKRVVLYCNTARRISHTYVALRHLGYEDLAFYEGSLTEWEREGRDLVTE</sequence>
<evidence type="ECO:0000313" key="4">
    <source>
        <dbReference type="Proteomes" id="UP001596406"/>
    </source>
</evidence>